<sequence length="323" mass="36220">MCLVTLVEVRQVAMKAKGQDKDITRQKIVKELKKLKKSKVGTRQSHSVTRQVDLQLAQSSSRPDHGQNQLGDQINISAICRSVRGSQFSSPNVTGRGSAKPCQERKKRSPRRITDYVGELDLLRQKESSLSPPKWQNGIVINESSQQETTLRSSMRDKEQPRKWVVRKSSDIRSKLVQPSQDQALTSRVLSIITPRALNRLKDVGERSILEKGKLFTNRVISEYPAISDMIKFHGLERFTKPRPTYVPTWMMVHATLERSLEETSVVATSGVSSHSTILHVDVSGIDAPFEPTFLLIVITLRGTNAQDNATPSKTLDARTQLA</sequence>
<dbReference type="AlphaFoldDB" id="M1DWA5"/>
<organism evidence="2 3">
    <name type="scientific">Solanum tuberosum</name>
    <name type="common">Potato</name>
    <dbReference type="NCBI Taxonomy" id="4113"/>
    <lineage>
        <taxon>Eukaryota</taxon>
        <taxon>Viridiplantae</taxon>
        <taxon>Streptophyta</taxon>
        <taxon>Embryophyta</taxon>
        <taxon>Tracheophyta</taxon>
        <taxon>Spermatophyta</taxon>
        <taxon>Magnoliopsida</taxon>
        <taxon>eudicotyledons</taxon>
        <taxon>Gunneridae</taxon>
        <taxon>Pentapetalae</taxon>
        <taxon>asterids</taxon>
        <taxon>lamiids</taxon>
        <taxon>Solanales</taxon>
        <taxon>Solanaceae</taxon>
        <taxon>Solanoideae</taxon>
        <taxon>Solaneae</taxon>
        <taxon>Solanum</taxon>
    </lineage>
</organism>
<dbReference type="PANTHER" id="PTHR33180:SF31">
    <property type="entry name" value="POLYPROTEIN PROTEIN"/>
    <property type="match status" value="1"/>
</dbReference>
<keyword evidence="3" id="KW-1185">Reference proteome</keyword>
<feature type="region of interest" description="Disordered" evidence="1">
    <location>
        <begin position="37"/>
        <end position="70"/>
    </location>
</feature>
<evidence type="ECO:0000313" key="2">
    <source>
        <dbReference type="EnsemblPlants" id="PGSC0003DMT400095433"/>
    </source>
</evidence>
<dbReference type="Gramene" id="PGSC0003DMT400095433">
    <property type="protein sequence ID" value="PGSC0003DMT400095433"/>
    <property type="gene ID" value="PGSC0003DMG400045004"/>
</dbReference>
<accession>M1DWA5</accession>
<proteinExistence type="predicted"/>
<name>M1DWA5_SOLTU</name>
<evidence type="ECO:0000256" key="1">
    <source>
        <dbReference type="SAM" id="MobiDB-lite"/>
    </source>
</evidence>
<dbReference type="EnsemblPlants" id="PGSC0003DMT400095433">
    <property type="protein sequence ID" value="PGSC0003DMT400095433"/>
    <property type="gene ID" value="PGSC0003DMG400045004"/>
</dbReference>
<reference evidence="3" key="1">
    <citation type="journal article" date="2011" name="Nature">
        <title>Genome sequence and analysis of the tuber crop potato.</title>
        <authorList>
            <consortium name="The Potato Genome Sequencing Consortium"/>
        </authorList>
    </citation>
    <scope>NUCLEOTIDE SEQUENCE [LARGE SCALE GENOMIC DNA]</scope>
    <source>
        <strain evidence="3">cv. DM1-3 516 R44</strain>
    </source>
</reference>
<feature type="compositionally biased region" description="Polar residues" evidence="1">
    <location>
        <begin position="41"/>
        <end position="70"/>
    </location>
</feature>
<dbReference type="PANTHER" id="PTHR33180">
    <property type="entry name" value="PHOTOSYSTEM II CP43 REACTION CENTER PROTEIN"/>
    <property type="match status" value="1"/>
</dbReference>
<dbReference type="PaxDb" id="4113-PGSC0003DMT400095433"/>
<dbReference type="HOGENOM" id="CLU_861679_0_0_1"/>
<feature type="region of interest" description="Disordered" evidence="1">
    <location>
        <begin position="87"/>
        <end position="113"/>
    </location>
</feature>
<evidence type="ECO:0000313" key="3">
    <source>
        <dbReference type="Proteomes" id="UP000011115"/>
    </source>
</evidence>
<reference evidence="2" key="2">
    <citation type="submission" date="2015-06" db="UniProtKB">
        <authorList>
            <consortium name="EnsemblPlants"/>
        </authorList>
    </citation>
    <scope>IDENTIFICATION</scope>
    <source>
        <strain evidence="2">DM1-3 516 R44</strain>
    </source>
</reference>
<dbReference type="InParanoid" id="M1DWA5"/>
<protein>
    <submittedName>
        <fullName evidence="2">Uncharacterized protein</fullName>
    </submittedName>
</protein>
<dbReference type="Proteomes" id="UP000011115">
    <property type="component" value="Unassembled WGS sequence"/>
</dbReference>